<comment type="cofactor">
    <cofactor evidence="12">
        <name>Zn(2+)</name>
        <dbReference type="ChEBI" id="CHEBI:29105"/>
    </cofactor>
    <text evidence="12">Binds 1 zinc ion per subunit.</text>
</comment>
<dbReference type="Proteomes" id="UP000823636">
    <property type="component" value="Unassembled WGS sequence"/>
</dbReference>
<evidence type="ECO:0000313" key="14">
    <source>
        <dbReference type="Proteomes" id="UP000823636"/>
    </source>
</evidence>
<evidence type="ECO:0000256" key="10">
    <source>
        <dbReference type="ARBA" id="ARBA00023125"/>
    </source>
</evidence>
<dbReference type="InterPro" id="IPR036388">
    <property type="entry name" value="WH-like_DNA-bd_sf"/>
</dbReference>
<keyword evidence="5" id="KW-0963">Cytoplasm</keyword>
<evidence type="ECO:0000256" key="7">
    <source>
        <dbReference type="ARBA" id="ARBA00022723"/>
    </source>
</evidence>
<feature type="binding site" evidence="12">
    <location>
        <position position="124"/>
    </location>
    <ligand>
        <name>Zn(2+)</name>
        <dbReference type="ChEBI" id="CHEBI:29105"/>
    </ligand>
</feature>
<feature type="binding site" evidence="12">
    <location>
        <position position="85"/>
    </location>
    <ligand>
        <name>Zn(2+)</name>
        <dbReference type="ChEBI" id="CHEBI:29105"/>
    </ligand>
</feature>
<protein>
    <recommendedName>
        <fullName evidence="4">Ferric uptake regulation protein</fullName>
    </recommendedName>
</protein>
<dbReference type="GO" id="GO:0005829">
    <property type="term" value="C:cytosol"/>
    <property type="evidence" value="ECO:0007669"/>
    <property type="project" value="TreeGrafter"/>
</dbReference>
<evidence type="ECO:0000256" key="3">
    <source>
        <dbReference type="ARBA" id="ARBA00011738"/>
    </source>
</evidence>
<dbReference type="Gene3D" id="3.30.1490.190">
    <property type="match status" value="1"/>
</dbReference>
<dbReference type="GO" id="GO:0000976">
    <property type="term" value="F:transcription cis-regulatory region binding"/>
    <property type="evidence" value="ECO:0007669"/>
    <property type="project" value="TreeGrafter"/>
</dbReference>
<evidence type="ECO:0000256" key="11">
    <source>
        <dbReference type="ARBA" id="ARBA00023163"/>
    </source>
</evidence>
<gene>
    <name evidence="13" type="ORF">IAC54_06575</name>
</gene>
<evidence type="ECO:0000256" key="1">
    <source>
        <dbReference type="ARBA" id="ARBA00004496"/>
    </source>
</evidence>
<dbReference type="InterPro" id="IPR036390">
    <property type="entry name" value="WH_DNA-bd_sf"/>
</dbReference>
<dbReference type="EMBL" id="JADIMW010000068">
    <property type="protein sequence ID" value="MBO8438546.1"/>
    <property type="molecule type" value="Genomic_DNA"/>
</dbReference>
<accession>A0A9D9H6V8</accession>
<evidence type="ECO:0000256" key="6">
    <source>
        <dbReference type="ARBA" id="ARBA00022491"/>
    </source>
</evidence>
<evidence type="ECO:0000256" key="8">
    <source>
        <dbReference type="ARBA" id="ARBA00022833"/>
    </source>
</evidence>
<dbReference type="PANTHER" id="PTHR33202">
    <property type="entry name" value="ZINC UPTAKE REGULATION PROTEIN"/>
    <property type="match status" value="1"/>
</dbReference>
<comment type="subunit">
    <text evidence="3">Homodimer.</text>
</comment>
<dbReference type="GO" id="GO:0008270">
    <property type="term" value="F:zinc ion binding"/>
    <property type="evidence" value="ECO:0007669"/>
    <property type="project" value="TreeGrafter"/>
</dbReference>
<dbReference type="GO" id="GO:0045892">
    <property type="term" value="P:negative regulation of DNA-templated transcription"/>
    <property type="evidence" value="ECO:0007669"/>
    <property type="project" value="TreeGrafter"/>
</dbReference>
<feature type="binding site" evidence="12">
    <location>
        <position position="88"/>
    </location>
    <ligand>
        <name>Zn(2+)</name>
        <dbReference type="ChEBI" id="CHEBI:29105"/>
    </ligand>
</feature>
<organism evidence="13 14">
    <name type="scientific">Candidatus Caccoplasma merdipullorum</name>
    <dbReference type="NCBI Taxonomy" id="2840718"/>
    <lineage>
        <taxon>Bacteria</taxon>
        <taxon>Pseudomonadati</taxon>
        <taxon>Bacteroidota</taxon>
        <taxon>Bacteroidia</taxon>
        <taxon>Bacteroidales</taxon>
        <taxon>Bacteroidaceae</taxon>
        <taxon>Bacteroidaceae incertae sedis</taxon>
        <taxon>Candidatus Caccoplasma</taxon>
    </lineage>
</organism>
<dbReference type="GO" id="GO:1900376">
    <property type="term" value="P:regulation of secondary metabolite biosynthetic process"/>
    <property type="evidence" value="ECO:0007669"/>
    <property type="project" value="TreeGrafter"/>
</dbReference>
<dbReference type="GO" id="GO:0003700">
    <property type="term" value="F:DNA-binding transcription factor activity"/>
    <property type="evidence" value="ECO:0007669"/>
    <property type="project" value="InterPro"/>
</dbReference>
<proteinExistence type="inferred from homology"/>
<keyword evidence="7 12" id="KW-0479">Metal-binding</keyword>
<comment type="similarity">
    <text evidence="2">Belongs to the Fur family.</text>
</comment>
<dbReference type="SUPFAM" id="SSF46785">
    <property type="entry name" value="Winged helix' DNA-binding domain"/>
    <property type="match status" value="1"/>
</dbReference>
<evidence type="ECO:0000256" key="12">
    <source>
        <dbReference type="PIRSR" id="PIRSR602481-1"/>
    </source>
</evidence>
<feature type="binding site" evidence="12">
    <location>
        <position position="127"/>
    </location>
    <ligand>
        <name>Zn(2+)</name>
        <dbReference type="ChEBI" id="CHEBI:29105"/>
    </ligand>
</feature>
<dbReference type="InterPro" id="IPR002481">
    <property type="entry name" value="FUR"/>
</dbReference>
<reference evidence="13" key="2">
    <citation type="journal article" date="2021" name="PeerJ">
        <title>Extensive microbial diversity within the chicken gut microbiome revealed by metagenomics and culture.</title>
        <authorList>
            <person name="Gilroy R."/>
            <person name="Ravi A."/>
            <person name="Getino M."/>
            <person name="Pursley I."/>
            <person name="Horton D.L."/>
            <person name="Alikhan N.F."/>
            <person name="Baker D."/>
            <person name="Gharbi K."/>
            <person name="Hall N."/>
            <person name="Watson M."/>
            <person name="Adriaenssens E.M."/>
            <person name="Foster-Nyarko E."/>
            <person name="Jarju S."/>
            <person name="Secka A."/>
            <person name="Antonio M."/>
            <person name="Oren A."/>
            <person name="Chaudhuri R.R."/>
            <person name="La Ragione R."/>
            <person name="Hildebrand F."/>
            <person name="Pallen M.J."/>
        </authorList>
    </citation>
    <scope>NUCLEOTIDE SEQUENCE</scope>
    <source>
        <strain evidence="13">G3-4614</strain>
    </source>
</reference>
<evidence type="ECO:0000256" key="5">
    <source>
        <dbReference type="ARBA" id="ARBA00022490"/>
    </source>
</evidence>
<keyword evidence="11" id="KW-0804">Transcription</keyword>
<dbReference type="AlphaFoldDB" id="A0A9D9H6V8"/>
<evidence type="ECO:0000256" key="9">
    <source>
        <dbReference type="ARBA" id="ARBA00023015"/>
    </source>
</evidence>
<name>A0A9D9H6V8_9BACT</name>
<sequence length="159" mass="17944">MESNKCRKTPERYAIADIVYDTVKNFDAEYILGEVRKKGVFISLATVYNTLSLMASAGMVRRINVNGKYCYGKGTDAPSYIHLYCTECGKIKDVKDTQLPEITMTKRFGKFSASYAVVTIYGLCSSCSRAKRKAELKANILARERKIQENKKKKNNIGK</sequence>
<dbReference type="InterPro" id="IPR043135">
    <property type="entry name" value="Fur_C"/>
</dbReference>
<reference evidence="13" key="1">
    <citation type="submission" date="2020-10" db="EMBL/GenBank/DDBJ databases">
        <authorList>
            <person name="Gilroy R."/>
        </authorList>
    </citation>
    <scope>NUCLEOTIDE SEQUENCE</scope>
    <source>
        <strain evidence="13">G3-4614</strain>
    </source>
</reference>
<keyword evidence="8 12" id="KW-0862">Zinc</keyword>
<comment type="subcellular location">
    <subcellularLocation>
        <location evidence="1">Cytoplasm</location>
    </subcellularLocation>
</comment>
<dbReference type="Pfam" id="PF01475">
    <property type="entry name" value="FUR"/>
    <property type="match status" value="1"/>
</dbReference>
<dbReference type="Gene3D" id="1.10.10.10">
    <property type="entry name" value="Winged helix-like DNA-binding domain superfamily/Winged helix DNA-binding domain"/>
    <property type="match status" value="1"/>
</dbReference>
<dbReference type="PANTHER" id="PTHR33202:SF2">
    <property type="entry name" value="FERRIC UPTAKE REGULATION PROTEIN"/>
    <property type="match status" value="1"/>
</dbReference>
<keyword evidence="9" id="KW-0805">Transcription regulation</keyword>
<evidence type="ECO:0000256" key="2">
    <source>
        <dbReference type="ARBA" id="ARBA00007957"/>
    </source>
</evidence>
<keyword evidence="10" id="KW-0238">DNA-binding</keyword>
<evidence type="ECO:0000256" key="4">
    <source>
        <dbReference type="ARBA" id="ARBA00020910"/>
    </source>
</evidence>
<keyword evidence="6" id="KW-0678">Repressor</keyword>
<evidence type="ECO:0000313" key="13">
    <source>
        <dbReference type="EMBL" id="MBO8438546.1"/>
    </source>
</evidence>
<dbReference type="CDD" id="cd07153">
    <property type="entry name" value="Fur_like"/>
    <property type="match status" value="1"/>
</dbReference>
<comment type="caution">
    <text evidence="13">The sequence shown here is derived from an EMBL/GenBank/DDBJ whole genome shotgun (WGS) entry which is preliminary data.</text>
</comment>